<sequence>MKMNINNYNEISPLPVDVLTGKVIPFGSEIVLYDDESMSLANGTVPSWSVSAPFTLRREWWNKHVELERSAFADAAEYLAWEYEQTDLGYLFYVPEFDLEPIAG</sequence>
<comment type="caution">
    <text evidence="1">The sequence shown here is derived from an EMBL/GenBank/DDBJ whole genome shotgun (WGS) entry which is preliminary data.</text>
</comment>
<evidence type="ECO:0000313" key="1">
    <source>
        <dbReference type="EMBL" id="MBD7970255.1"/>
    </source>
</evidence>
<dbReference type="Proteomes" id="UP000608071">
    <property type="component" value="Unassembled WGS sequence"/>
</dbReference>
<dbReference type="RefSeq" id="WP_191803163.1">
    <property type="nucleotide sequence ID" value="NZ_JACSQL010000011.1"/>
</dbReference>
<proteinExistence type="predicted"/>
<dbReference type="EMBL" id="JACSQL010000011">
    <property type="protein sequence ID" value="MBD7970255.1"/>
    <property type="molecule type" value="Genomic_DNA"/>
</dbReference>
<protein>
    <submittedName>
        <fullName evidence="1">Uncharacterized protein</fullName>
    </submittedName>
</protein>
<evidence type="ECO:0000313" key="2">
    <source>
        <dbReference type="Proteomes" id="UP000608071"/>
    </source>
</evidence>
<name>A0ABR8T3C0_9BACL</name>
<accession>A0ABR8T3C0</accession>
<gene>
    <name evidence="1" type="ORF">H9647_19505</name>
</gene>
<keyword evidence="2" id="KW-1185">Reference proteome</keyword>
<organism evidence="1 2">
    <name type="scientific">Paenibacillus gallinarum</name>
    <dbReference type="NCBI Taxonomy" id="2762232"/>
    <lineage>
        <taxon>Bacteria</taxon>
        <taxon>Bacillati</taxon>
        <taxon>Bacillota</taxon>
        <taxon>Bacilli</taxon>
        <taxon>Bacillales</taxon>
        <taxon>Paenibacillaceae</taxon>
        <taxon>Paenibacillus</taxon>
    </lineage>
</organism>
<reference evidence="1 2" key="1">
    <citation type="submission" date="2020-08" db="EMBL/GenBank/DDBJ databases">
        <title>A Genomic Blueprint of the Chicken Gut Microbiome.</title>
        <authorList>
            <person name="Gilroy R."/>
            <person name="Ravi A."/>
            <person name="Getino M."/>
            <person name="Pursley I."/>
            <person name="Horton D.L."/>
            <person name="Alikhan N.-F."/>
            <person name="Baker D."/>
            <person name="Gharbi K."/>
            <person name="Hall N."/>
            <person name="Watson M."/>
            <person name="Adriaenssens E.M."/>
            <person name="Foster-Nyarko E."/>
            <person name="Jarju S."/>
            <person name="Secka A."/>
            <person name="Antonio M."/>
            <person name="Oren A."/>
            <person name="Chaudhuri R."/>
            <person name="La Ragione R.M."/>
            <person name="Hildebrand F."/>
            <person name="Pallen M.J."/>
        </authorList>
    </citation>
    <scope>NUCLEOTIDE SEQUENCE [LARGE SCALE GENOMIC DNA]</scope>
    <source>
        <strain evidence="1 2">Sa2BVA9</strain>
    </source>
</reference>